<organism evidence="4 5">
    <name type="scientific">Allacma fusca</name>
    <dbReference type="NCBI Taxonomy" id="39272"/>
    <lineage>
        <taxon>Eukaryota</taxon>
        <taxon>Metazoa</taxon>
        <taxon>Ecdysozoa</taxon>
        <taxon>Arthropoda</taxon>
        <taxon>Hexapoda</taxon>
        <taxon>Collembola</taxon>
        <taxon>Symphypleona</taxon>
        <taxon>Sminthuridae</taxon>
        <taxon>Allacma</taxon>
    </lineage>
</organism>
<gene>
    <name evidence="4" type="ORF">AFUS01_LOCUS27734</name>
</gene>
<feature type="compositionally biased region" description="Low complexity" evidence="2">
    <location>
        <begin position="420"/>
        <end position="432"/>
    </location>
</feature>
<sequence length="667" mass="73163">MVVLPRRGGYWVEGAGSETPPELSSSLSGGNSTGSMPKPKIDQDETALAYRKYFIGKEHYNFVANDDKLGPILLSVKSETVAGHEHWRLILRLTTGTSHELVPISCLSTNGSTSSASGYNYQSSISPCPARMAKLLNEDVTTEKFSPVVCPRASDLIVAYDEHVLVYTYKFGVVCQKQSQKTEEELFSNRESVSLDLFLNILGDRIKLTGHKGYRGGLDTQHGQTGNESVYVNYQNREIMFHVSTMLPYMESDSQQLQRKRHIGNDIVAIIFQEANTPFSPDMIASHFLHAFIVVEVLDGPGPIRYKVNVTARDDVPFYGPPLPNPPVFTNGPELRDFLLTKLINAETACYKAEKFAKLETRTRASLLSSLVEEARRKSQDFLGYQITGEGSTNGSTFGISSGSAGSRFMETVRKALSSAKSSAANSNNTKSPDLVANGSGNGSNGYNSLNGSNNNSIKLRHSQNFSSSVSGSPVVDNTSSSSSTLQSYRHGISVETTVLNANNHKQPPSPVSSPDTPPHCSASLRISESDDSSINSEELEGSASSHNHHNHHHFHYKTSKPFKTSNEDSDTGLESMSSAGTPNKRSCSLCLEDENSSRQNDTLRLEINKLKCDKLDLLRQNVSCQRDIKKLKERELSLQADLSTASKEILRLRNLLKEYGSEGSIV</sequence>
<feature type="region of interest" description="Disordered" evidence="2">
    <location>
        <begin position="502"/>
        <end position="586"/>
    </location>
</feature>
<feature type="compositionally biased region" description="Polar residues" evidence="2">
    <location>
        <begin position="573"/>
        <end position="586"/>
    </location>
</feature>
<feature type="coiled-coil region" evidence="1">
    <location>
        <begin position="601"/>
        <end position="649"/>
    </location>
</feature>
<dbReference type="Pfam" id="PF21022">
    <property type="entry name" value="Rap-GAP_dimer"/>
    <property type="match status" value="2"/>
</dbReference>
<dbReference type="PANTHER" id="PTHR15711:SF32">
    <property type="entry name" value="RAP GTPASE ACTIVATING PROTEIN 1, ISOFORM H"/>
    <property type="match status" value="1"/>
</dbReference>
<evidence type="ECO:0000259" key="3">
    <source>
        <dbReference type="PROSITE" id="PS50085"/>
    </source>
</evidence>
<dbReference type="OrthoDB" id="2499658at2759"/>
<feature type="region of interest" description="Disordered" evidence="2">
    <location>
        <begin position="420"/>
        <end position="488"/>
    </location>
</feature>
<dbReference type="InterPro" id="IPR050989">
    <property type="entry name" value="Rap1_Ran_GAP"/>
</dbReference>
<dbReference type="AlphaFoldDB" id="A0A8J2PD53"/>
<evidence type="ECO:0000256" key="1">
    <source>
        <dbReference type="SAM" id="Coils"/>
    </source>
</evidence>
<feature type="compositionally biased region" description="Low complexity" evidence="2">
    <location>
        <begin position="445"/>
        <end position="457"/>
    </location>
</feature>
<dbReference type="GO" id="GO:0005737">
    <property type="term" value="C:cytoplasm"/>
    <property type="evidence" value="ECO:0007669"/>
    <property type="project" value="TreeGrafter"/>
</dbReference>
<feature type="domain" description="Rap-GAP" evidence="3">
    <location>
        <begin position="157"/>
        <end position="371"/>
    </location>
</feature>
<evidence type="ECO:0000256" key="2">
    <source>
        <dbReference type="SAM" id="MobiDB-lite"/>
    </source>
</evidence>
<name>A0A8J2PD53_9HEXA</name>
<dbReference type="Proteomes" id="UP000708208">
    <property type="component" value="Unassembled WGS sequence"/>
</dbReference>
<evidence type="ECO:0000313" key="4">
    <source>
        <dbReference type="EMBL" id="CAG7817153.1"/>
    </source>
</evidence>
<reference evidence="4" key="1">
    <citation type="submission" date="2021-06" db="EMBL/GenBank/DDBJ databases">
        <authorList>
            <person name="Hodson N. C."/>
            <person name="Mongue J. A."/>
            <person name="Jaron S. K."/>
        </authorList>
    </citation>
    <scope>NUCLEOTIDE SEQUENCE</scope>
</reference>
<dbReference type="InterPro" id="IPR000331">
    <property type="entry name" value="Rap/Ran_GAP_dom"/>
</dbReference>
<keyword evidence="1" id="KW-0175">Coiled coil</keyword>
<feature type="compositionally biased region" description="Pro residues" evidence="2">
    <location>
        <begin position="508"/>
        <end position="518"/>
    </location>
</feature>
<dbReference type="Pfam" id="PF02145">
    <property type="entry name" value="Rap_GAP"/>
    <property type="match status" value="1"/>
</dbReference>
<proteinExistence type="predicted"/>
<comment type="caution">
    <text evidence="4">The sequence shown here is derived from an EMBL/GenBank/DDBJ whole genome shotgun (WGS) entry which is preliminary data.</text>
</comment>
<keyword evidence="5" id="KW-1185">Reference proteome</keyword>
<dbReference type="PANTHER" id="PTHR15711">
    <property type="entry name" value="RAP GTPASE-ACTIVATING PROTEIN"/>
    <property type="match status" value="1"/>
</dbReference>
<feature type="compositionally biased region" description="Basic residues" evidence="2">
    <location>
        <begin position="547"/>
        <end position="561"/>
    </location>
</feature>
<feature type="region of interest" description="Disordered" evidence="2">
    <location>
        <begin position="13"/>
        <end position="40"/>
    </location>
</feature>
<feature type="compositionally biased region" description="Polar residues" evidence="2">
    <location>
        <begin position="463"/>
        <end position="478"/>
    </location>
</feature>
<dbReference type="GO" id="GO:0005096">
    <property type="term" value="F:GTPase activator activity"/>
    <property type="evidence" value="ECO:0007669"/>
    <property type="project" value="InterPro"/>
</dbReference>
<dbReference type="EMBL" id="CAJVCH010386869">
    <property type="protein sequence ID" value="CAG7817153.1"/>
    <property type="molecule type" value="Genomic_DNA"/>
</dbReference>
<dbReference type="PROSITE" id="PS50085">
    <property type="entry name" value="RAPGAP"/>
    <property type="match status" value="1"/>
</dbReference>
<protein>
    <recommendedName>
        <fullName evidence="3">Rap-GAP domain-containing protein</fullName>
    </recommendedName>
</protein>
<dbReference type="GO" id="GO:0051056">
    <property type="term" value="P:regulation of small GTPase mediated signal transduction"/>
    <property type="evidence" value="ECO:0007669"/>
    <property type="project" value="InterPro"/>
</dbReference>
<feature type="compositionally biased region" description="Low complexity" evidence="2">
    <location>
        <begin position="16"/>
        <end position="35"/>
    </location>
</feature>
<accession>A0A8J2PD53</accession>
<evidence type="ECO:0000313" key="5">
    <source>
        <dbReference type="Proteomes" id="UP000708208"/>
    </source>
</evidence>